<dbReference type="InterPro" id="IPR050327">
    <property type="entry name" value="Proton-linked_MCT"/>
</dbReference>
<dbReference type="Gene3D" id="1.20.1250.20">
    <property type="entry name" value="MFS general substrate transporter like domains"/>
    <property type="match status" value="1"/>
</dbReference>
<protein>
    <submittedName>
        <fullName evidence="6">MFS transporter</fullName>
    </submittedName>
</protein>
<evidence type="ECO:0000256" key="3">
    <source>
        <dbReference type="ARBA" id="ARBA00023136"/>
    </source>
</evidence>
<organism evidence="6 7">
    <name type="scientific">Parachitinimonas caeni</name>
    <dbReference type="NCBI Taxonomy" id="3031301"/>
    <lineage>
        <taxon>Bacteria</taxon>
        <taxon>Pseudomonadati</taxon>
        <taxon>Pseudomonadota</taxon>
        <taxon>Betaproteobacteria</taxon>
        <taxon>Neisseriales</taxon>
        <taxon>Chitinibacteraceae</taxon>
        <taxon>Parachitinimonas</taxon>
    </lineage>
</organism>
<dbReference type="RefSeq" id="WP_284102839.1">
    <property type="nucleotide sequence ID" value="NZ_JARRAF010000040.1"/>
</dbReference>
<feature type="transmembrane region" description="Helical" evidence="4">
    <location>
        <begin position="252"/>
        <end position="272"/>
    </location>
</feature>
<feature type="transmembrane region" description="Helical" evidence="4">
    <location>
        <begin position="77"/>
        <end position="101"/>
    </location>
</feature>
<feature type="transmembrane region" description="Helical" evidence="4">
    <location>
        <begin position="137"/>
        <end position="153"/>
    </location>
</feature>
<accession>A0ABT7E4Y7</accession>
<feature type="domain" description="Major facilitator superfamily (MFS) profile" evidence="5">
    <location>
        <begin position="8"/>
        <end position="394"/>
    </location>
</feature>
<dbReference type="CDD" id="cd17355">
    <property type="entry name" value="MFS_YcxA_like"/>
    <property type="match status" value="1"/>
</dbReference>
<evidence type="ECO:0000259" key="5">
    <source>
        <dbReference type="PROSITE" id="PS50850"/>
    </source>
</evidence>
<dbReference type="SUPFAM" id="SSF103473">
    <property type="entry name" value="MFS general substrate transporter"/>
    <property type="match status" value="1"/>
</dbReference>
<evidence type="ECO:0000313" key="6">
    <source>
        <dbReference type="EMBL" id="MDK2126520.1"/>
    </source>
</evidence>
<dbReference type="PANTHER" id="PTHR11360">
    <property type="entry name" value="MONOCARBOXYLATE TRANSPORTER"/>
    <property type="match status" value="1"/>
</dbReference>
<dbReference type="InterPro" id="IPR011701">
    <property type="entry name" value="MFS"/>
</dbReference>
<evidence type="ECO:0000256" key="4">
    <source>
        <dbReference type="SAM" id="Phobius"/>
    </source>
</evidence>
<dbReference type="EMBL" id="JARRAF010000040">
    <property type="protein sequence ID" value="MDK2126520.1"/>
    <property type="molecule type" value="Genomic_DNA"/>
</dbReference>
<keyword evidence="3 4" id="KW-0472">Membrane</keyword>
<evidence type="ECO:0000256" key="2">
    <source>
        <dbReference type="ARBA" id="ARBA00022989"/>
    </source>
</evidence>
<feature type="transmembrane region" description="Helical" evidence="4">
    <location>
        <begin position="279"/>
        <end position="296"/>
    </location>
</feature>
<evidence type="ECO:0000256" key="1">
    <source>
        <dbReference type="ARBA" id="ARBA00022692"/>
    </source>
</evidence>
<feature type="transmembrane region" description="Helical" evidence="4">
    <location>
        <begin position="107"/>
        <end position="125"/>
    </location>
</feature>
<feature type="transmembrane region" description="Helical" evidence="4">
    <location>
        <begin position="370"/>
        <end position="389"/>
    </location>
</feature>
<dbReference type="InterPro" id="IPR036259">
    <property type="entry name" value="MFS_trans_sf"/>
</dbReference>
<evidence type="ECO:0000313" key="7">
    <source>
        <dbReference type="Proteomes" id="UP001172778"/>
    </source>
</evidence>
<name>A0ABT7E4Y7_9NEIS</name>
<dbReference type="Proteomes" id="UP001172778">
    <property type="component" value="Unassembled WGS sequence"/>
</dbReference>
<feature type="transmembrane region" description="Helical" evidence="4">
    <location>
        <begin position="165"/>
        <end position="187"/>
    </location>
</feature>
<gene>
    <name evidence="6" type="ORF">PZA18_20980</name>
</gene>
<dbReference type="PROSITE" id="PS50850">
    <property type="entry name" value="MFS"/>
    <property type="match status" value="1"/>
</dbReference>
<feature type="transmembrane region" description="Helical" evidence="4">
    <location>
        <begin position="48"/>
        <end position="65"/>
    </location>
</feature>
<proteinExistence type="predicted"/>
<sequence length="403" mass="42657">MPRSQPSLTTILICSGLIVSLSMGIRHGFGFFLPPMTEAFHWNREVFAFALGLQNLVWGAAQAFTGMLADRYGARRVLIIGALLYAAGLALMTMSASGLAFAGSAGVLLGVALSGTTYSVVYGVIGRSFPESKRSQAMGLAAAAGSFGQFLMVPTEQFMISHLGWVNALLILAMMALLIAPLSAGLYEPERAGGTEENQQSVGQALKQAISYPSFLLLTAGYFVCGFQVVFIGVHLPAFLKDKGLPAETASYALALIGLCNVLGTFVAGQLGARVPKRLLLSGIYLARAVVIAIFISMPLSQLSVCLFAATMGLLWLSTVPLTNGVVAQIFGVRYLSMLSGLVFFSHQIGSFLGVWLGGVLYDRTGSYDVVWQISIALGVFAAIINWPVKEHAIGQQAAVATP</sequence>
<feature type="transmembrane region" description="Helical" evidence="4">
    <location>
        <begin position="335"/>
        <end position="358"/>
    </location>
</feature>
<dbReference type="Pfam" id="PF07690">
    <property type="entry name" value="MFS_1"/>
    <property type="match status" value="1"/>
</dbReference>
<dbReference type="PANTHER" id="PTHR11360:SF284">
    <property type="entry name" value="EG:103B4.3 PROTEIN-RELATED"/>
    <property type="match status" value="1"/>
</dbReference>
<keyword evidence="1 4" id="KW-0812">Transmembrane</keyword>
<keyword evidence="2 4" id="KW-1133">Transmembrane helix</keyword>
<dbReference type="InterPro" id="IPR020846">
    <property type="entry name" value="MFS_dom"/>
</dbReference>
<comment type="caution">
    <text evidence="6">The sequence shown here is derived from an EMBL/GenBank/DDBJ whole genome shotgun (WGS) entry which is preliminary data.</text>
</comment>
<feature type="transmembrane region" description="Helical" evidence="4">
    <location>
        <begin position="302"/>
        <end position="323"/>
    </location>
</feature>
<reference evidence="6" key="1">
    <citation type="submission" date="2023-03" db="EMBL/GenBank/DDBJ databases">
        <title>Chitinimonas shenzhenensis gen. nov., sp. nov., a novel member of family Burkholderiaceae isolated from activated sludge collected in Shen Zhen, China.</title>
        <authorList>
            <person name="Wang X."/>
        </authorList>
    </citation>
    <scope>NUCLEOTIDE SEQUENCE</scope>
    <source>
        <strain evidence="6">DQS-5</strain>
    </source>
</reference>
<keyword evidence="7" id="KW-1185">Reference proteome</keyword>
<feature type="transmembrane region" description="Helical" evidence="4">
    <location>
        <begin position="215"/>
        <end position="240"/>
    </location>
</feature>